<organism evidence="3 4">
    <name type="scientific">Gimesia panareensis</name>
    <dbReference type="NCBI Taxonomy" id="2527978"/>
    <lineage>
        <taxon>Bacteria</taxon>
        <taxon>Pseudomonadati</taxon>
        <taxon>Planctomycetota</taxon>
        <taxon>Planctomycetia</taxon>
        <taxon>Planctomycetales</taxon>
        <taxon>Planctomycetaceae</taxon>
        <taxon>Gimesia</taxon>
    </lineage>
</organism>
<dbReference type="InterPro" id="IPR012373">
    <property type="entry name" value="Ferrdict_sens_TM"/>
</dbReference>
<keyword evidence="1" id="KW-1133">Transmembrane helix</keyword>
<dbReference type="InterPro" id="IPR006860">
    <property type="entry name" value="FecR"/>
</dbReference>
<dbReference type="Proteomes" id="UP000320839">
    <property type="component" value="Chromosome"/>
</dbReference>
<accession>A0A518FML5</accession>
<sequence length="586" mass="64315">MNSPDETLRNELATLTSRLMADELTTAEDARLTEMLNAHPELIDEYADQLHLDQLLSTNLYAAVPEGISLETLEADAVTEDAPVVVKAAASAAAGSGFGYLTQVSVVVVLLLLVGGAYWLQNREQSKLPEESVVNTPRRLLELPAVEFVGMLLDTEDAVWADEELGDDIAYGTRFAAGKQLWLKSGIARIRFESGAGVVLEGPAQIELRSSLNAKLKYGKLAAYVPDEAHGFTVDTPKMEIVDQGTRFGTVVDPFGKAEVHVFEGEVDIKPKAQAEQPRILKASQAVLFTRGNTQGADIRVTPTKFADVPTPEQLVAAKSGNYPPLEAVPFEAEAPFNEFALLHINTALPKNILAGEAFEYRATSLSEQTGGVGFSHEGWWADPNFTRLMVPEQRMQWGGLEGGPMVLQSRGHHHAYPALAHRMARKLAEPLTEDFYFSLLVKYEGLDKNDFFGLWFDDVMGGKGSSHSRAPNFGLKEKQFFARFEVNQEGFSSGLVDGECFLLVGRVMKDESSYFNRLEFWVNPVGDRSETPDAVVQQGKGAKQLKAVHVLGMRIGQYTEVSDSLFVDRLVIGKTFASVTQPVEN</sequence>
<dbReference type="PANTHER" id="PTHR30273">
    <property type="entry name" value="PERIPLASMIC SIGNAL SENSOR AND SIGMA FACTOR ACTIVATOR FECR-RELATED"/>
    <property type="match status" value="1"/>
</dbReference>
<dbReference type="GO" id="GO:0016989">
    <property type="term" value="F:sigma factor antagonist activity"/>
    <property type="evidence" value="ECO:0007669"/>
    <property type="project" value="TreeGrafter"/>
</dbReference>
<feature type="domain" description="FecR protein" evidence="2">
    <location>
        <begin position="186"/>
        <end position="267"/>
    </location>
</feature>
<proteinExistence type="predicted"/>
<keyword evidence="1" id="KW-0472">Membrane</keyword>
<dbReference type="RefSeq" id="WP_145455580.1">
    <property type="nucleotide sequence ID" value="NZ_CP036317.1"/>
</dbReference>
<evidence type="ECO:0000256" key="1">
    <source>
        <dbReference type="SAM" id="Phobius"/>
    </source>
</evidence>
<dbReference type="OrthoDB" id="292867at2"/>
<dbReference type="Gene3D" id="2.60.120.1440">
    <property type="match status" value="1"/>
</dbReference>
<protein>
    <submittedName>
        <fullName evidence="3">FecR protein</fullName>
    </submittedName>
</protein>
<evidence type="ECO:0000259" key="2">
    <source>
        <dbReference type="Pfam" id="PF04773"/>
    </source>
</evidence>
<dbReference type="AlphaFoldDB" id="A0A518FML5"/>
<dbReference type="EMBL" id="CP036317">
    <property type="protein sequence ID" value="QDV17591.1"/>
    <property type="molecule type" value="Genomic_DNA"/>
</dbReference>
<evidence type="ECO:0000313" key="3">
    <source>
        <dbReference type="EMBL" id="QDV17591.1"/>
    </source>
</evidence>
<dbReference type="Pfam" id="PF04773">
    <property type="entry name" value="FecR"/>
    <property type="match status" value="1"/>
</dbReference>
<reference evidence="3 4" key="1">
    <citation type="submission" date="2019-02" db="EMBL/GenBank/DDBJ databases">
        <title>Deep-cultivation of Planctomycetes and their phenomic and genomic characterization uncovers novel biology.</title>
        <authorList>
            <person name="Wiegand S."/>
            <person name="Jogler M."/>
            <person name="Boedeker C."/>
            <person name="Pinto D."/>
            <person name="Vollmers J."/>
            <person name="Rivas-Marin E."/>
            <person name="Kohn T."/>
            <person name="Peeters S.H."/>
            <person name="Heuer A."/>
            <person name="Rast P."/>
            <person name="Oberbeckmann S."/>
            <person name="Bunk B."/>
            <person name="Jeske O."/>
            <person name="Meyerdierks A."/>
            <person name="Storesund J.E."/>
            <person name="Kallscheuer N."/>
            <person name="Luecker S."/>
            <person name="Lage O.M."/>
            <person name="Pohl T."/>
            <person name="Merkel B.J."/>
            <person name="Hornburger P."/>
            <person name="Mueller R.-W."/>
            <person name="Bruemmer F."/>
            <person name="Labrenz M."/>
            <person name="Spormann A.M."/>
            <person name="Op den Camp H."/>
            <person name="Overmann J."/>
            <person name="Amann R."/>
            <person name="Jetten M.S.M."/>
            <person name="Mascher T."/>
            <person name="Medema M.H."/>
            <person name="Devos D.P."/>
            <person name="Kaster A.-K."/>
            <person name="Ovreas L."/>
            <person name="Rohde M."/>
            <person name="Galperin M.Y."/>
            <person name="Jogler C."/>
        </authorList>
    </citation>
    <scope>NUCLEOTIDE SEQUENCE [LARGE SCALE GENOMIC DNA]</scope>
    <source>
        <strain evidence="3 4">Pan153</strain>
    </source>
</reference>
<name>A0A518FML5_9PLAN</name>
<feature type="transmembrane region" description="Helical" evidence="1">
    <location>
        <begin position="100"/>
        <end position="120"/>
    </location>
</feature>
<keyword evidence="1" id="KW-0812">Transmembrane</keyword>
<gene>
    <name evidence="3" type="ORF">Pan153_22440</name>
</gene>
<evidence type="ECO:0000313" key="4">
    <source>
        <dbReference type="Proteomes" id="UP000320839"/>
    </source>
</evidence>
<dbReference type="PANTHER" id="PTHR30273:SF2">
    <property type="entry name" value="PROTEIN FECR"/>
    <property type="match status" value="1"/>
</dbReference>